<comment type="caution">
    <text evidence="2">The sequence shown here is derived from an EMBL/GenBank/DDBJ whole genome shotgun (WGS) entry which is preliminary data.</text>
</comment>
<reference evidence="2 3" key="1">
    <citation type="submission" date="2023-08" db="EMBL/GenBank/DDBJ databases">
        <title>Black Yeasts Isolated from many extreme environments.</title>
        <authorList>
            <person name="Coleine C."/>
            <person name="Stajich J.E."/>
            <person name="Selbmann L."/>
        </authorList>
    </citation>
    <scope>NUCLEOTIDE SEQUENCE [LARGE SCALE GENOMIC DNA]</scope>
    <source>
        <strain evidence="2 3">CCFEE 5792</strain>
    </source>
</reference>
<dbReference type="PANTHER" id="PTHR37535">
    <property type="entry name" value="FLUG DOMAIN PROTEIN"/>
    <property type="match status" value="1"/>
</dbReference>
<keyword evidence="3" id="KW-1185">Reference proteome</keyword>
<evidence type="ECO:0000313" key="3">
    <source>
        <dbReference type="Proteomes" id="UP001358417"/>
    </source>
</evidence>
<gene>
    <name evidence="2" type="ORF">LTR84_012409</name>
</gene>
<name>A0AAV9MRW4_9EURO</name>
<dbReference type="Proteomes" id="UP001358417">
    <property type="component" value="Unassembled WGS sequence"/>
</dbReference>
<dbReference type="InterPro" id="IPR021842">
    <property type="entry name" value="DUF3435"/>
</dbReference>
<dbReference type="EMBL" id="JAVRRD010000071">
    <property type="protein sequence ID" value="KAK5042890.1"/>
    <property type="molecule type" value="Genomic_DNA"/>
</dbReference>
<feature type="region of interest" description="Disordered" evidence="1">
    <location>
        <begin position="1"/>
        <end position="47"/>
    </location>
</feature>
<organism evidence="2 3">
    <name type="scientific">Exophiala bonariae</name>
    <dbReference type="NCBI Taxonomy" id="1690606"/>
    <lineage>
        <taxon>Eukaryota</taxon>
        <taxon>Fungi</taxon>
        <taxon>Dikarya</taxon>
        <taxon>Ascomycota</taxon>
        <taxon>Pezizomycotina</taxon>
        <taxon>Eurotiomycetes</taxon>
        <taxon>Chaetothyriomycetidae</taxon>
        <taxon>Chaetothyriales</taxon>
        <taxon>Herpotrichiellaceae</taxon>
        <taxon>Exophiala</taxon>
    </lineage>
</organism>
<sequence>MEFRSECDDVSSGSETSRSVTSVRVDEVATNSTSDLDPPPEDDGRSTIERDDLLQRMVFHKSQGRARSRRKAWSQSLVEREVDFWRHFCGRIRQDYVECLQACEAQTMKTYLEWRVKNWRVKKESTIKSYWKRLSCAYIDYAGRRMDNGTELDIRDWIPTYLAPTYHLETSEKDKFAMFVRDFYVILYAHWVEDPKPLPGVLRLEISVLYLLSAATATRPGALVESSSAKGTNKSLWYEHIEILKVRHPENPSREVWAVKVNLVHIKDSGGKGRRKKFIFYEESTLAYCLVYQIMALAFAHRAFRRTFTSVQQLLSLTVPTGRDVLQLKFKQERLPHPFFRDVRRTATGFHVSDSKALPYHKYRDHHVHLGRLSGFENTVELYQLRRGSGRNINSALTPEERNQTMGHHGDTYEQFYMPDLIERDFQSIYFGTSPQDELIRAVARMGLTRDKRAPTELTAQQKQEIRNDPRLVMLRAHRDRRRARLTRHGYYPLSTATDHPDFIRYKELGREINSMTTTLRNKRLAETIRDFHDTIDGLEIDRQLDEATVAEPYMTPTLDFESPDRALVAKFISLPLSDTTTGKALGGEVAFIEALVNLCFQQEGRRYRADPYHDEGFPQGEPPSFPPVTTKAWQPTGSGQAANDGWALQRPNLSQTRGDRLTSTTSTANGEAPWTFQSAVCLICIGEKGWSETSRTKAFARKSTLKRHLDIHIGAGQFNRPFCCRVPGCKTLLKCLKHYMNHSATMHKVYH</sequence>
<proteinExistence type="predicted"/>
<dbReference type="RefSeq" id="XP_064699783.1">
    <property type="nucleotide sequence ID" value="XM_064855931.1"/>
</dbReference>
<dbReference type="GeneID" id="89980554"/>
<evidence type="ECO:0008006" key="4">
    <source>
        <dbReference type="Google" id="ProtNLM"/>
    </source>
</evidence>
<accession>A0AAV9MRW4</accession>
<dbReference type="AlphaFoldDB" id="A0AAV9MRW4"/>
<dbReference type="PANTHER" id="PTHR37535:SF3">
    <property type="entry name" value="FLUG DOMAIN-CONTAINING PROTEIN"/>
    <property type="match status" value="1"/>
</dbReference>
<evidence type="ECO:0000256" key="1">
    <source>
        <dbReference type="SAM" id="MobiDB-lite"/>
    </source>
</evidence>
<protein>
    <recommendedName>
        <fullName evidence="4">C2H2-type domain-containing protein</fullName>
    </recommendedName>
</protein>
<dbReference type="Pfam" id="PF11917">
    <property type="entry name" value="DUF3435"/>
    <property type="match status" value="1"/>
</dbReference>
<feature type="compositionally biased region" description="Low complexity" evidence="1">
    <location>
        <begin position="10"/>
        <end position="23"/>
    </location>
</feature>
<evidence type="ECO:0000313" key="2">
    <source>
        <dbReference type="EMBL" id="KAK5042890.1"/>
    </source>
</evidence>